<dbReference type="InterPro" id="IPR008030">
    <property type="entry name" value="NmrA-like"/>
</dbReference>
<evidence type="ECO:0000256" key="2">
    <source>
        <dbReference type="ARBA" id="ARBA00022857"/>
    </source>
</evidence>
<feature type="domain" description="NmrA-like" evidence="3">
    <location>
        <begin position="42"/>
        <end position="265"/>
    </location>
</feature>
<organism evidence="4 5">
    <name type="scientific">Rhizopus oryzae</name>
    <name type="common">Mucormycosis agent</name>
    <name type="synonym">Rhizopus arrhizus var. delemar</name>
    <dbReference type="NCBI Taxonomy" id="64495"/>
    <lineage>
        <taxon>Eukaryota</taxon>
        <taxon>Fungi</taxon>
        <taxon>Fungi incertae sedis</taxon>
        <taxon>Mucoromycota</taxon>
        <taxon>Mucoromycotina</taxon>
        <taxon>Mucoromycetes</taxon>
        <taxon>Mucorales</taxon>
        <taxon>Mucorineae</taxon>
        <taxon>Rhizopodaceae</taxon>
        <taxon>Rhizopus</taxon>
    </lineage>
</organism>
<evidence type="ECO:0000313" key="5">
    <source>
        <dbReference type="Proteomes" id="UP000716291"/>
    </source>
</evidence>
<keyword evidence="2" id="KW-0521">NADP</keyword>
<comment type="caution">
    <text evidence="4">The sequence shown here is derived from an EMBL/GenBank/DDBJ whole genome shotgun (WGS) entry which is preliminary data.</text>
</comment>
<dbReference type="InterPro" id="IPR051164">
    <property type="entry name" value="NmrA-like_oxidored"/>
</dbReference>
<dbReference type="PANTHER" id="PTHR42748:SF22">
    <property type="entry name" value="NMRA-LIKE DOMAIN-CONTAINING PROTEIN"/>
    <property type="match status" value="1"/>
</dbReference>
<dbReference type="InterPro" id="IPR036291">
    <property type="entry name" value="NAD(P)-bd_dom_sf"/>
</dbReference>
<evidence type="ECO:0000256" key="1">
    <source>
        <dbReference type="ARBA" id="ARBA00006328"/>
    </source>
</evidence>
<evidence type="ECO:0000313" key="4">
    <source>
        <dbReference type="EMBL" id="KAG1314226.1"/>
    </source>
</evidence>
<name>A0A9P6XIK8_RHIOR</name>
<dbReference type="EMBL" id="JAANQT010000130">
    <property type="protein sequence ID" value="KAG1314226.1"/>
    <property type="molecule type" value="Genomic_DNA"/>
</dbReference>
<dbReference type="PANTHER" id="PTHR42748">
    <property type="entry name" value="NITROGEN METABOLITE REPRESSION PROTEIN NMRA FAMILY MEMBER"/>
    <property type="match status" value="1"/>
</dbReference>
<dbReference type="Pfam" id="PF05368">
    <property type="entry name" value="NmrA"/>
    <property type="match status" value="1"/>
</dbReference>
<gene>
    <name evidence="4" type="ORF">G6F64_001645</name>
</gene>
<evidence type="ECO:0000259" key="3">
    <source>
        <dbReference type="Pfam" id="PF05368"/>
    </source>
</evidence>
<keyword evidence="5" id="KW-1185">Reference proteome</keyword>
<dbReference type="Proteomes" id="UP000716291">
    <property type="component" value="Unassembled WGS sequence"/>
</dbReference>
<dbReference type="Gene3D" id="3.40.50.720">
    <property type="entry name" value="NAD(P)-binding Rossmann-like Domain"/>
    <property type="match status" value="1"/>
</dbReference>
<dbReference type="OrthoDB" id="10254221at2759"/>
<dbReference type="AlphaFoldDB" id="A0A9P6XIK8"/>
<sequence length="355" mass="41429">MSINEERTCVITNGDSYLGFAIAYRMLQGKMKGERYYSTGGRICVFCRNRSGYGLSILQEMGAIVIEVNYEDEEMLCKALKNAYVVSIVPEHSRNTLKEAECMIKACKRQNVEFLCMHSIVGVDRISKQGSSNEQQEYRHLKQIYKIEGKVRETYPDKHRIIRHSMFNQFLYFMAPQIENDNMVALPAKENAKWGSVDVNDVLNAICMLAKEHEKHTDSTSLHKKLYQFTPSHIMTSKENVHEIAKGLERAEIKYTEISESEMKKYLHRMKDDSRFKEHQGHREGGSWDHDGRWSIPIGKYLNDCAIEMMIEIWSMINAGKQDLCTDDLKMILNTEPRTLKEYFKKNRSQFRQFK</sequence>
<comment type="similarity">
    <text evidence="1">Belongs to the NmrA-type oxidoreductase family.</text>
</comment>
<reference evidence="4" key="1">
    <citation type="journal article" date="2020" name="Microb. Genom.">
        <title>Genetic diversity of clinical and environmental Mucorales isolates obtained from an investigation of mucormycosis cases among solid organ transplant recipients.</title>
        <authorList>
            <person name="Nguyen M.H."/>
            <person name="Kaul D."/>
            <person name="Muto C."/>
            <person name="Cheng S.J."/>
            <person name="Richter R.A."/>
            <person name="Bruno V.M."/>
            <person name="Liu G."/>
            <person name="Beyhan S."/>
            <person name="Sundermann A.J."/>
            <person name="Mounaud S."/>
            <person name="Pasculle A.W."/>
            <person name="Nierman W.C."/>
            <person name="Driscoll E."/>
            <person name="Cumbie R."/>
            <person name="Clancy C.J."/>
            <person name="Dupont C.L."/>
        </authorList>
    </citation>
    <scope>NUCLEOTIDE SEQUENCE</scope>
    <source>
        <strain evidence="4">GL11</strain>
    </source>
</reference>
<protein>
    <recommendedName>
        <fullName evidence="3">NmrA-like domain-containing protein</fullName>
    </recommendedName>
</protein>
<accession>A0A9P6XIK8</accession>
<dbReference type="GO" id="GO:0005634">
    <property type="term" value="C:nucleus"/>
    <property type="evidence" value="ECO:0007669"/>
    <property type="project" value="TreeGrafter"/>
</dbReference>
<proteinExistence type="inferred from homology"/>
<dbReference type="SUPFAM" id="SSF51735">
    <property type="entry name" value="NAD(P)-binding Rossmann-fold domains"/>
    <property type="match status" value="1"/>
</dbReference>